<evidence type="ECO:0000256" key="1">
    <source>
        <dbReference type="SAM" id="Phobius"/>
    </source>
</evidence>
<organism evidence="2 3">
    <name type="scientific">Staphylococcus ureilyticus</name>
    <name type="common">Staphylococcus cohnii subsp. urealyticus</name>
    <dbReference type="NCBI Taxonomy" id="94138"/>
    <lineage>
        <taxon>Bacteria</taxon>
        <taxon>Bacillati</taxon>
        <taxon>Bacillota</taxon>
        <taxon>Bacilli</taxon>
        <taxon>Bacillales</taxon>
        <taxon>Staphylococcaceae</taxon>
        <taxon>Staphylococcus</taxon>
        <taxon>Staphylococcus cohnii species complex</taxon>
    </lineage>
</organism>
<evidence type="ECO:0000313" key="3">
    <source>
        <dbReference type="Proteomes" id="UP000321839"/>
    </source>
</evidence>
<reference evidence="2 3" key="1">
    <citation type="submission" date="2019-07" db="EMBL/GenBank/DDBJ databases">
        <title>Whole genome shotgun sequence of Staphylococcus cohnii subsp. urealyticus NBRC 109766.</title>
        <authorList>
            <person name="Hosoyama A."/>
            <person name="Uohara A."/>
            <person name="Ohji S."/>
            <person name="Ichikawa N."/>
        </authorList>
    </citation>
    <scope>NUCLEOTIDE SEQUENCE [LARGE SCALE GENOMIC DNA]</scope>
    <source>
        <strain evidence="2 3">NBRC 109766</strain>
    </source>
</reference>
<keyword evidence="3" id="KW-1185">Reference proteome</keyword>
<sequence>MDLIGIFTMLLILLIGIVVTVVFWLVIFKILHWALGDTGCIVVMVIIGGPTIGLILYVIYKCFGY</sequence>
<proteinExistence type="predicted"/>
<feature type="transmembrane region" description="Helical" evidence="1">
    <location>
        <begin position="40"/>
        <end position="60"/>
    </location>
</feature>
<dbReference type="Proteomes" id="UP000321839">
    <property type="component" value="Unassembled WGS sequence"/>
</dbReference>
<feature type="transmembrane region" description="Helical" evidence="1">
    <location>
        <begin position="6"/>
        <end position="28"/>
    </location>
</feature>
<evidence type="ECO:0000313" key="2">
    <source>
        <dbReference type="EMBL" id="GEQ01880.1"/>
    </source>
</evidence>
<evidence type="ECO:0008006" key="4">
    <source>
        <dbReference type="Google" id="ProtNLM"/>
    </source>
</evidence>
<protein>
    <recommendedName>
        <fullName evidence="4">Cardiolipin synthase N-terminal domain-containing protein</fullName>
    </recommendedName>
</protein>
<dbReference type="AlphaFoldDB" id="A0AB34AEW5"/>
<keyword evidence="1" id="KW-1133">Transmembrane helix</keyword>
<dbReference type="EMBL" id="BKAW01000003">
    <property type="protein sequence ID" value="GEQ01880.1"/>
    <property type="molecule type" value="Genomic_DNA"/>
</dbReference>
<gene>
    <name evidence="2" type="ORF">SCO02_03210</name>
</gene>
<name>A0AB34AEW5_STAUR</name>
<comment type="caution">
    <text evidence="2">The sequence shown here is derived from an EMBL/GenBank/DDBJ whole genome shotgun (WGS) entry which is preliminary data.</text>
</comment>
<accession>A0AB34AEW5</accession>
<keyword evidence="1" id="KW-0472">Membrane</keyword>
<keyword evidence="1" id="KW-0812">Transmembrane</keyword>